<accession>A0A852Z2G5</accession>
<evidence type="ECO:0000313" key="3">
    <source>
        <dbReference type="EMBL" id="NYH80202.1"/>
    </source>
</evidence>
<evidence type="ECO:0000313" key="4">
    <source>
        <dbReference type="Proteomes" id="UP000548304"/>
    </source>
</evidence>
<dbReference type="AlphaFoldDB" id="A0A852Z2G5"/>
<gene>
    <name evidence="3" type="ORF">FHR84_003551</name>
</gene>
<proteinExistence type="predicted"/>
<feature type="transmembrane region" description="Helical" evidence="2">
    <location>
        <begin position="38"/>
        <end position="56"/>
    </location>
</feature>
<feature type="compositionally biased region" description="Basic and acidic residues" evidence="1">
    <location>
        <begin position="84"/>
        <end position="93"/>
    </location>
</feature>
<dbReference type="Proteomes" id="UP000548304">
    <property type="component" value="Unassembled WGS sequence"/>
</dbReference>
<evidence type="ECO:0000256" key="2">
    <source>
        <dbReference type="SAM" id="Phobius"/>
    </source>
</evidence>
<keyword evidence="2" id="KW-0472">Membrane</keyword>
<reference evidence="3 4" key="1">
    <citation type="submission" date="2020-07" db="EMBL/GenBank/DDBJ databases">
        <title>Genomic Encyclopedia of Type Strains, Phase III (KMG-III): the genomes of soil and plant-associated and newly described type strains.</title>
        <authorList>
            <person name="Whitman W."/>
        </authorList>
    </citation>
    <scope>NUCLEOTIDE SEQUENCE [LARGE SCALE GENOMIC DNA]</scope>
    <source>
        <strain evidence="3 4">CECT 8576</strain>
    </source>
</reference>
<dbReference type="EMBL" id="JACBYW010000006">
    <property type="protein sequence ID" value="NYH80202.1"/>
    <property type="molecule type" value="Genomic_DNA"/>
</dbReference>
<protein>
    <submittedName>
        <fullName evidence="3">Uncharacterized protein</fullName>
    </submittedName>
</protein>
<comment type="caution">
    <text evidence="3">The sequence shown here is derived from an EMBL/GenBank/DDBJ whole genome shotgun (WGS) entry which is preliminary data.</text>
</comment>
<name>A0A852Z2G5_9ACTN</name>
<keyword evidence="2" id="KW-0812">Transmembrane</keyword>
<dbReference type="RefSeq" id="WP_179536542.1">
    <property type="nucleotide sequence ID" value="NZ_JACBYW010000006.1"/>
</dbReference>
<evidence type="ECO:0000256" key="1">
    <source>
        <dbReference type="SAM" id="MobiDB-lite"/>
    </source>
</evidence>
<keyword evidence="4" id="KW-1185">Reference proteome</keyword>
<sequence length="134" mass="13982">MTVLGYTAVLAAESRTALSVLAQDSGPGVQDEEFGKSTPLGLFLVLVLLIAIVFLARSLSKQLRKVPERFDEQRAAAAAPARVKRAERARAVEEGTGEADEGTAGPADAEDSAPSREGHGEEGDGSTGTDTERS</sequence>
<keyword evidence="2" id="KW-1133">Transmembrane helix</keyword>
<feature type="compositionally biased region" description="Basic and acidic residues" evidence="1">
    <location>
        <begin position="113"/>
        <end position="122"/>
    </location>
</feature>
<organism evidence="3 4">
    <name type="scientific">Actinopolyspora biskrensis</name>
    <dbReference type="NCBI Taxonomy" id="1470178"/>
    <lineage>
        <taxon>Bacteria</taxon>
        <taxon>Bacillati</taxon>
        <taxon>Actinomycetota</taxon>
        <taxon>Actinomycetes</taxon>
        <taxon>Actinopolysporales</taxon>
        <taxon>Actinopolysporaceae</taxon>
        <taxon>Actinopolyspora</taxon>
    </lineage>
</organism>
<feature type="region of interest" description="Disordered" evidence="1">
    <location>
        <begin position="66"/>
        <end position="134"/>
    </location>
</feature>